<evidence type="ECO:0000313" key="2">
    <source>
        <dbReference type="Proteomes" id="UP001165186"/>
    </source>
</evidence>
<proteinExistence type="predicted"/>
<gene>
    <name evidence="1" type="primary">g3244</name>
    <name evidence="1" type="ORF">NpPPO83_00003244</name>
</gene>
<name>A0ACB5RZL2_9PEZI</name>
<keyword evidence="2" id="KW-1185">Reference proteome</keyword>
<protein>
    <submittedName>
        <fullName evidence="1">S-adenosylmethionine decarboxylase</fullName>
    </submittedName>
</protein>
<sequence length="335" mass="35937">MSAQAAKSPQQSSDDDDGSSTEPYSMHLAKANPIDRHRLEQYDWRAQESYYNSNLPQYRTTIKAPLARETESASSAEPALRIHFVHKQCRLGDITPPRTSDVKVIPLLFCHDCPASSFLDVSAVIDALTRAGPEDGDGWSASWANGAGEEERREKRTGTEGPAPARPIAFHVVAPSVPGTGFSDASADEGFGVAQTADVFDALMKRLGYERYVAFGAGWGFAVCRDLALRHGPESCVAIHTANPASFFPPPSLRTAPGAWLRYHAARLTGARVPALTFGYLPEDFGAPAAPGRSRLPDEEVPPAGVDEGHEQREGGVACISRPQTAAGCPGRRLG</sequence>
<dbReference type="EMBL" id="BSXG01000024">
    <property type="protein sequence ID" value="GME25995.1"/>
    <property type="molecule type" value="Genomic_DNA"/>
</dbReference>
<comment type="caution">
    <text evidence="1">The sequence shown here is derived from an EMBL/GenBank/DDBJ whole genome shotgun (WGS) entry which is preliminary data.</text>
</comment>
<accession>A0ACB5RZL2</accession>
<dbReference type="Proteomes" id="UP001165186">
    <property type="component" value="Unassembled WGS sequence"/>
</dbReference>
<evidence type="ECO:0000313" key="1">
    <source>
        <dbReference type="EMBL" id="GME25995.1"/>
    </source>
</evidence>
<organism evidence="1 2">
    <name type="scientific">Neofusicoccum parvum</name>
    <dbReference type="NCBI Taxonomy" id="310453"/>
    <lineage>
        <taxon>Eukaryota</taxon>
        <taxon>Fungi</taxon>
        <taxon>Dikarya</taxon>
        <taxon>Ascomycota</taxon>
        <taxon>Pezizomycotina</taxon>
        <taxon>Dothideomycetes</taxon>
        <taxon>Dothideomycetes incertae sedis</taxon>
        <taxon>Botryosphaeriales</taxon>
        <taxon>Botryosphaeriaceae</taxon>
        <taxon>Neofusicoccum</taxon>
    </lineage>
</organism>
<reference evidence="1" key="1">
    <citation type="submission" date="2024-09" db="EMBL/GenBank/DDBJ databases">
        <title>Draft Genome Sequences of Neofusicoccum parvum.</title>
        <authorList>
            <person name="Ashida A."/>
            <person name="Camagna M."/>
            <person name="Tanaka A."/>
            <person name="Takemoto D."/>
        </authorList>
    </citation>
    <scope>NUCLEOTIDE SEQUENCE</scope>
    <source>
        <strain evidence="1">PPO83</strain>
    </source>
</reference>